<feature type="non-terminal residue" evidence="9">
    <location>
        <position position="1"/>
    </location>
</feature>
<dbReference type="Pfam" id="PF02492">
    <property type="entry name" value="cobW"/>
    <property type="match status" value="1"/>
</dbReference>
<dbReference type="PIRSF" id="PIRSF005624">
    <property type="entry name" value="Ni-bind_GTPase"/>
    <property type="match status" value="1"/>
</dbReference>
<dbReference type="InterPro" id="IPR004392">
    <property type="entry name" value="Hyd_mat_HypB"/>
</dbReference>
<evidence type="ECO:0000256" key="5">
    <source>
        <dbReference type="ARBA" id="ARBA00022801"/>
    </source>
</evidence>
<dbReference type="PANTHER" id="PTHR30134">
    <property type="entry name" value="HYDROGENASE PROTEIN ASSEMBLY PROTEIN, NICKEL CHAPERONE"/>
    <property type="match status" value="1"/>
</dbReference>
<dbReference type="NCBIfam" id="TIGR00073">
    <property type="entry name" value="hypB"/>
    <property type="match status" value="1"/>
</dbReference>
<keyword evidence="6" id="KW-0862">Zinc</keyword>
<evidence type="ECO:0000256" key="7">
    <source>
        <dbReference type="ARBA" id="ARBA00023134"/>
    </source>
</evidence>
<dbReference type="GO" id="GO:0003924">
    <property type="term" value="F:GTPase activity"/>
    <property type="evidence" value="ECO:0007669"/>
    <property type="project" value="InterPro"/>
</dbReference>
<comment type="similarity">
    <text evidence="1">Belongs to the SIMIBI class G3E GTPase family. HypB/HupM subfamily.</text>
</comment>
<dbReference type="SUPFAM" id="SSF52540">
    <property type="entry name" value="P-loop containing nucleoside triphosphate hydrolases"/>
    <property type="match status" value="1"/>
</dbReference>
<feature type="domain" description="CobW/HypB/UreG nucleotide-binding" evidence="8">
    <location>
        <begin position="4"/>
        <end position="128"/>
    </location>
</feature>
<reference evidence="9" key="1">
    <citation type="journal article" date="2014" name="Front. Microbiol.">
        <title>High frequency of phylogenetically diverse reductive dehalogenase-homologous genes in deep subseafloor sedimentary metagenomes.</title>
        <authorList>
            <person name="Kawai M."/>
            <person name="Futagami T."/>
            <person name="Toyoda A."/>
            <person name="Takaki Y."/>
            <person name="Nishi S."/>
            <person name="Hori S."/>
            <person name="Arai W."/>
            <person name="Tsubouchi T."/>
            <person name="Morono Y."/>
            <person name="Uchiyama I."/>
            <person name="Ito T."/>
            <person name="Fujiyama A."/>
            <person name="Inagaki F."/>
            <person name="Takami H."/>
        </authorList>
    </citation>
    <scope>NUCLEOTIDE SEQUENCE</scope>
    <source>
        <strain evidence="9">Expedition CK06-06</strain>
    </source>
</reference>
<organism evidence="9">
    <name type="scientific">marine sediment metagenome</name>
    <dbReference type="NCBI Taxonomy" id="412755"/>
    <lineage>
        <taxon>unclassified sequences</taxon>
        <taxon>metagenomes</taxon>
        <taxon>ecological metagenomes</taxon>
    </lineage>
</organism>
<evidence type="ECO:0000256" key="2">
    <source>
        <dbReference type="ARBA" id="ARBA00022596"/>
    </source>
</evidence>
<dbReference type="InterPro" id="IPR027417">
    <property type="entry name" value="P-loop_NTPase"/>
</dbReference>
<dbReference type="GO" id="GO:0008270">
    <property type="term" value="F:zinc ion binding"/>
    <property type="evidence" value="ECO:0007669"/>
    <property type="project" value="TreeGrafter"/>
</dbReference>
<evidence type="ECO:0000256" key="1">
    <source>
        <dbReference type="ARBA" id="ARBA00006211"/>
    </source>
</evidence>
<protein>
    <recommendedName>
        <fullName evidence="8">CobW/HypB/UreG nucleotide-binding domain-containing protein</fullName>
    </recommendedName>
</protein>
<proteinExistence type="inferred from homology"/>
<dbReference type="Gene3D" id="3.40.50.300">
    <property type="entry name" value="P-loop containing nucleotide triphosphate hydrolases"/>
    <property type="match status" value="1"/>
</dbReference>
<dbReference type="EMBL" id="BARV01016546">
    <property type="protein sequence ID" value="GAI28273.1"/>
    <property type="molecule type" value="Genomic_DNA"/>
</dbReference>
<evidence type="ECO:0000259" key="8">
    <source>
        <dbReference type="Pfam" id="PF02492"/>
    </source>
</evidence>
<dbReference type="GO" id="GO:0005525">
    <property type="term" value="F:GTP binding"/>
    <property type="evidence" value="ECO:0007669"/>
    <property type="project" value="UniProtKB-KW"/>
</dbReference>
<accession>X1MAG1</accession>
<evidence type="ECO:0000256" key="6">
    <source>
        <dbReference type="ARBA" id="ARBA00022833"/>
    </source>
</evidence>
<evidence type="ECO:0000313" key="9">
    <source>
        <dbReference type="EMBL" id="GAI28273.1"/>
    </source>
</evidence>
<dbReference type="AlphaFoldDB" id="X1MAG1"/>
<keyword evidence="2" id="KW-0533">Nickel</keyword>
<dbReference type="PANTHER" id="PTHR30134:SF2">
    <property type="entry name" value="HYDROGENASE MATURATION FACTOR HYPB"/>
    <property type="match status" value="1"/>
</dbReference>
<dbReference type="InterPro" id="IPR003495">
    <property type="entry name" value="CobW/HypB/UreG_nucleotide-bd"/>
</dbReference>
<keyword evidence="3" id="KW-0479">Metal-binding</keyword>
<name>X1MAG1_9ZZZZ</name>
<keyword evidence="5" id="KW-0378">Hydrolase</keyword>
<sequence>DVSSSLDAEVISKEGVPVVQINTGGGCHLDANMTHSALDNVPLQDIELLLIENVGNLICPAEFALGEHKKVLISSIPEGDDKPFKYPSMFHKADVVLMNKIDLLPYLKFNTDAFSQAIRGINERAEIFQISCATGQGIEKWVSWLLTQMSRRQS</sequence>
<comment type="caution">
    <text evidence="9">The sequence shown here is derived from an EMBL/GenBank/DDBJ whole genome shotgun (WGS) entry which is preliminary data.</text>
</comment>
<evidence type="ECO:0000256" key="4">
    <source>
        <dbReference type="ARBA" id="ARBA00022741"/>
    </source>
</evidence>
<evidence type="ECO:0000256" key="3">
    <source>
        <dbReference type="ARBA" id="ARBA00022723"/>
    </source>
</evidence>
<keyword evidence="7" id="KW-0342">GTP-binding</keyword>
<dbReference type="GO" id="GO:0051604">
    <property type="term" value="P:protein maturation"/>
    <property type="evidence" value="ECO:0007669"/>
    <property type="project" value="InterPro"/>
</dbReference>
<keyword evidence="4" id="KW-0547">Nucleotide-binding</keyword>
<dbReference type="GO" id="GO:0016151">
    <property type="term" value="F:nickel cation binding"/>
    <property type="evidence" value="ECO:0007669"/>
    <property type="project" value="InterPro"/>
</dbReference>
<gene>
    <name evidence="9" type="ORF">S06H3_28370</name>
</gene>